<dbReference type="InterPro" id="IPR008942">
    <property type="entry name" value="ENTH_VHS"/>
</dbReference>
<reference evidence="3 4" key="1">
    <citation type="submission" date="2020-11" db="EMBL/GenBank/DDBJ databases">
        <title>Kefir isolates.</title>
        <authorList>
            <person name="Marcisauskas S."/>
            <person name="Kim Y."/>
            <person name="Blasche S."/>
        </authorList>
    </citation>
    <scope>NUCLEOTIDE SEQUENCE [LARGE SCALE GENOMIC DNA]</scope>
    <source>
        <strain evidence="3 4">KR</strain>
    </source>
</reference>
<dbReference type="InterPro" id="IPR044103">
    <property type="entry name" value="GAT_LSB5"/>
</dbReference>
<dbReference type="PANTHER" id="PTHR47789">
    <property type="entry name" value="LAS SEVENTEEN-BINDING PROTEIN 5"/>
    <property type="match status" value="1"/>
</dbReference>
<dbReference type="SUPFAM" id="SSF89009">
    <property type="entry name" value="GAT-like domain"/>
    <property type="match status" value="1"/>
</dbReference>
<dbReference type="GO" id="GO:0006897">
    <property type="term" value="P:endocytosis"/>
    <property type="evidence" value="ECO:0007669"/>
    <property type="project" value="InterPro"/>
</dbReference>
<evidence type="ECO:0000313" key="4">
    <source>
        <dbReference type="Proteomes" id="UP000777482"/>
    </source>
</evidence>
<keyword evidence="4" id="KW-1185">Reference proteome</keyword>
<dbReference type="PROSITE" id="PS50179">
    <property type="entry name" value="VHS"/>
    <property type="match status" value="1"/>
</dbReference>
<feature type="compositionally biased region" description="Basic and acidic residues" evidence="1">
    <location>
        <begin position="190"/>
        <end position="215"/>
    </location>
</feature>
<feature type="region of interest" description="Disordered" evidence="1">
    <location>
        <begin position="324"/>
        <end position="370"/>
    </location>
</feature>
<accession>A0A9P7B6J3</accession>
<feature type="compositionally biased region" description="Acidic residues" evidence="1">
    <location>
        <begin position="456"/>
        <end position="467"/>
    </location>
</feature>
<name>A0A9P7B6J3_RHOMI</name>
<dbReference type="EMBL" id="PUHQ01000034">
    <property type="protein sequence ID" value="KAG0661521.1"/>
    <property type="molecule type" value="Genomic_DNA"/>
</dbReference>
<dbReference type="GO" id="GO:0051666">
    <property type="term" value="P:actin cortical patch localization"/>
    <property type="evidence" value="ECO:0007669"/>
    <property type="project" value="TreeGrafter"/>
</dbReference>
<dbReference type="SUPFAM" id="SSF48464">
    <property type="entry name" value="ENTH/VHS domain"/>
    <property type="match status" value="1"/>
</dbReference>
<dbReference type="Proteomes" id="UP000777482">
    <property type="component" value="Unassembled WGS sequence"/>
</dbReference>
<evidence type="ECO:0000259" key="2">
    <source>
        <dbReference type="PROSITE" id="PS50179"/>
    </source>
</evidence>
<sequence length="533" mass="58711">MIKDGNIGEKPRSSISALIDVLCTERYDEDSLDGIAEIVDSINLQPSTGPQEASRAIRKKLKYSNVHGQLRALTILKVLVENCGPRFESTFADERLIERIKVIAGDPHTDPRVKKKNMQVLGSWYIQFKDDPRMRTVAGLYKACGGGGSGGAAAKQVSRTDATAAYEAQQERYEREAALRAERKAAERRAREAAEERAAQEKLEKARRKEAERARASGGAKVKRPKFNFELEKPKIMTAVGAGAQAAQALVNALQLVNREKESVTTNERVQDCLEKAKSTRKLLIRYIQLIDQDTEGDYIGTLISTNEQIIAAVQMYDRMSKPAELDSDDEAVEEAKRLAQQQGLSMPASATPHHDTTTSSGGARNNDDTQSIRSALSNFDLQDREVDKLQMQQRRRLQRHLSSRGGPSAAAAVHPDLQDLAFGPSGSSSLPPPIQPLSSEDMYRHGSLSDFSDYSSEEEGDDDLDDYSAAPDPHGATPARSYAAYVREEDHRAAAAAETEDPFADPFADSNAGDYEVLTPGITDKRMEWKEV</sequence>
<dbReference type="GO" id="GO:0007034">
    <property type="term" value="P:vacuolar transport"/>
    <property type="evidence" value="ECO:0007669"/>
    <property type="project" value="UniProtKB-ARBA"/>
</dbReference>
<dbReference type="InterPro" id="IPR002014">
    <property type="entry name" value="VHS_dom"/>
</dbReference>
<dbReference type="InterPro" id="IPR045007">
    <property type="entry name" value="LSB5"/>
</dbReference>
<dbReference type="OrthoDB" id="10068368at2759"/>
<comment type="caution">
    <text evidence="3">The sequence shown here is derived from an EMBL/GenBank/DDBJ whole genome shotgun (WGS) entry which is preliminary data.</text>
</comment>
<dbReference type="SMART" id="SM00288">
    <property type="entry name" value="VHS"/>
    <property type="match status" value="1"/>
</dbReference>
<organism evidence="3 4">
    <name type="scientific">Rhodotorula mucilaginosa</name>
    <name type="common">Yeast</name>
    <name type="synonym">Rhodotorula rubra</name>
    <dbReference type="NCBI Taxonomy" id="5537"/>
    <lineage>
        <taxon>Eukaryota</taxon>
        <taxon>Fungi</taxon>
        <taxon>Dikarya</taxon>
        <taxon>Basidiomycota</taxon>
        <taxon>Pucciniomycotina</taxon>
        <taxon>Microbotryomycetes</taxon>
        <taxon>Sporidiobolales</taxon>
        <taxon>Sporidiobolaceae</taxon>
        <taxon>Rhodotorula</taxon>
    </lineage>
</organism>
<dbReference type="AlphaFoldDB" id="A0A9P7B6J3"/>
<dbReference type="GO" id="GO:0007015">
    <property type="term" value="P:actin filament organization"/>
    <property type="evidence" value="ECO:0007669"/>
    <property type="project" value="InterPro"/>
</dbReference>
<feature type="region of interest" description="Disordered" evidence="1">
    <location>
        <begin position="190"/>
        <end position="219"/>
    </location>
</feature>
<dbReference type="Gene3D" id="1.25.40.90">
    <property type="match status" value="1"/>
</dbReference>
<dbReference type="GO" id="GO:0043130">
    <property type="term" value="F:ubiquitin binding"/>
    <property type="evidence" value="ECO:0007669"/>
    <property type="project" value="InterPro"/>
</dbReference>
<dbReference type="GO" id="GO:0035091">
    <property type="term" value="F:phosphatidylinositol binding"/>
    <property type="evidence" value="ECO:0007669"/>
    <property type="project" value="InterPro"/>
</dbReference>
<gene>
    <name evidence="3" type="ORF">C6P46_003933</name>
</gene>
<dbReference type="CDD" id="cd16980">
    <property type="entry name" value="VHS_Lsb5"/>
    <property type="match status" value="1"/>
</dbReference>
<dbReference type="CDD" id="cd14232">
    <property type="entry name" value="GAT_LSB5"/>
    <property type="match status" value="1"/>
</dbReference>
<evidence type="ECO:0000313" key="3">
    <source>
        <dbReference type="EMBL" id="KAG0661521.1"/>
    </source>
</evidence>
<dbReference type="GO" id="GO:0030479">
    <property type="term" value="C:actin cortical patch"/>
    <property type="evidence" value="ECO:0007669"/>
    <property type="project" value="TreeGrafter"/>
</dbReference>
<feature type="compositionally biased region" description="Polar residues" evidence="1">
    <location>
        <begin position="358"/>
        <end position="370"/>
    </location>
</feature>
<feature type="compositionally biased region" description="Basic residues" evidence="1">
    <location>
        <begin position="394"/>
        <end position="403"/>
    </location>
</feature>
<protein>
    <recommendedName>
        <fullName evidence="2">VHS domain-containing protein</fullName>
    </recommendedName>
</protein>
<proteinExistence type="predicted"/>
<feature type="domain" description="VHS" evidence="2">
    <location>
        <begin position="22"/>
        <end position="142"/>
    </location>
</feature>
<evidence type="ECO:0000256" key="1">
    <source>
        <dbReference type="SAM" id="MobiDB-lite"/>
    </source>
</evidence>
<dbReference type="Pfam" id="PF00790">
    <property type="entry name" value="VHS"/>
    <property type="match status" value="1"/>
</dbReference>
<feature type="region of interest" description="Disordered" evidence="1">
    <location>
        <begin position="392"/>
        <end position="517"/>
    </location>
</feature>
<dbReference type="PANTHER" id="PTHR47789:SF1">
    <property type="entry name" value="LAS SEVENTEEN-BINDING PROTEIN 5"/>
    <property type="match status" value="1"/>
</dbReference>